<evidence type="ECO:0000256" key="1">
    <source>
        <dbReference type="ARBA" id="ARBA00007787"/>
    </source>
</evidence>
<dbReference type="PROSITE" id="PS51354">
    <property type="entry name" value="GLUTAREDOXIN_2"/>
    <property type="match status" value="1"/>
</dbReference>
<gene>
    <name evidence="7" type="ORF">PPYR1160_LOCUS9137</name>
    <name evidence="8" type="ORF">PPYR1160_LOCUS9143</name>
</gene>
<dbReference type="PANTHER" id="PTHR46679:SF1">
    <property type="entry name" value="GLUTAREDOXIN-2, MITOCHONDRIAL"/>
    <property type="match status" value="1"/>
</dbReference>
<dbReference type="EMBL" id="HBEA01011987">
    <property type="protein sequence ID" value="CAD8259641.1"/>
    <property type="molecule type" value="Transcribed_RNA"/>
</dbReference>
<dbReference type="PROSITE" id="PS00195">
    <property type="entry name" value="GLUTAREDOXIN_1"/>
    <property type="match status" value="1"/>
</dbReference>
<evidence type="ECO:0000259" key="6">
    <source>
        <dbReference type="Pfam" id="PF00462"/>
    </source>
</evidence>
<reference evidence="8" key="1">
    <citation type="submission" date="2021-01" db="EMBL/GenBank/DDBJ databases">
        <authorList>
            <person name="Corre E."/>
            <person name="Pelletier E."/>
            <person name="Niang G."/>
            <person name="Scheremetjew M."/>
            <person name="Finn R."/>
            <person name="Kale V."/>
            <person name="Holt S."/>
            <person name="Cochrane G."/>
            <person name="Meng A."/>
            <person name="Brown T."/>
            <person name="Cohen L."/>
        </authorList>
    </citation>
    <scope>NUCLEOTIDE SEQUENCE</scope>
    <source>
        <strain evidence="8">CCMP2078</strain>
    </source>
</reference>
<accession>A0A6U0VCI6</accession>
<evidence type="ECO:0000313" key="7">
    <source>
        <dbReference type="EMBL" id="CAD8259635.1"/>
    </source>
</evidence>
<evidence type="ECO:0000256" key="4">
    <source>
        <dbReference type="ARBA" id="ARBA00023157"/>
    </source>
</evidence>
<keyword evidence="3" id="KW-0249">Electron transport</keyword>
<protein>
    <recommendedName>
        <fullName evidence="6">Glutaredoxin domain-containing protein</fullName>
    </recommendedName>
</protein>
<dbReference type="SUPFAM" id="SSF52833">
    <property type="entry name" value="Thioredoxin-like"/>
    <property type="match status" value="1"/>
</dbReference>
<keyword evidence="4" id="KW-1015">Disulfide bond</keyword>
<dbReference type="GO" id="GO:0015035">
    <property type="term" value="F:protein-disulfide reductase activity"/>
    <property type="evidence" value="ECO:0007669"/>
    <property type="project" value="TreeGrafter"/>
</dbReference>
<dbReference type="InterPro" id="IPR014025">
    <property type="entry name" value="Glutaredoxin_subgr"/>
</dbReference>
<evidence type="ECO:0000313" key="8">
    <source>
        <dbReference type="EMBL" id="CAD8259641.1"/>
    </source>
</evidence>
<dbReference type="PANTHER" id="PTHR46679">
    <property type="match status" value="1"/>
</dbReference>
<evidence type="ECO:0000256" key="2">
    <source>
        <dbReference type="ARBA" id="ARBA00022448"/>
    </source>
</evidence>
<dbReference type="InterPro" id="IPR011767">
    <property type="entry name" value="GLR_AS"/>
</dbReference>
<dbReference type="InterPro" id="IPR002109">
    <property type="entry name" value="Glutaredoxin"/>
</dbReference>
<organism evidence="8">
    <name type="scientific">Pinguiococcus pyrenoidosus</name>
    <dbReference type="NCBI Taxonomy" id="172671"/>
    <lineage>
        <taxon>Eukaryota</taxon>
        <taxon>Sar</taxon>
        <taxon>Stramenopiles</taxon>
        <taxon>Ochrophyta</taxon>
        <taxon>Pinguiophyceae</taxon>
        <taxon>Pinguiochrysidales</taxon>
        <taxon>Pinguiochrysidaceae</taxon>
        <taxon>Pinguiococcus</taxon>
    </lineage>
</organism>
<evidence type="ECO:0000256" key="5">
    <source>
        <dbReference type="ARBA" id="ARBA00023284"/>
    </source>
</evidence>
<dbReference type="PRINTS" id="PR00160">
    <property type="entry name" value="GLUTAREDOXIN"/>
</dbReference>
<feature type="domain" description="Glutaredoxin" evidence="6">
    <location>
        <begin position="68"/>
        <end position="130"/>
    </location>
</feature>
<dbReference type="EMBL" id="HBEA01011976">
    <property type="protein sequence ID" value="CAD8259635.1"/>
    <property type="molecule type" value="Transcribed_RNA"/>
</dbReference>
<keyword evidence="5" id="KW-0676">Redox-active center</keyword>
<proteinExistence type="inferred from homology"/>
<dbReference type="AlphaFoldDB" id="A0A6U0VCI6"/>
<dbReference type="CDD" id="cd03419">
    <property type="entry name" value="GRX_GRXh_1_2_like"/>
    <property type="match status" value="1"/>
</dbReference>
<comment type="similarity">
    <text evidence="1">Belongs to the glutaredoxin family.</text>
</comment>
<dbReference type="GO" id="GO:0005739">
    <property type="term" value="C:mitochondrion"/>
    <property type="evidence" value="ECO:0007669"/>
    <property type="project" value="TreeGrafter"/>
</dbReference>
<dbReference type="Gene3D" id="3.40.30.10">
    <property type="entry name" value="Glutaredoxin"/>
    <property type="match status" value="1"/>
</dbReference>
<dbReference type="InterPro" id="IPR036249">
    <property type="entry name" value="Thioredoxin-like_sf"/>
</dbReference>
<evidence type="ECO:0000256" key="3">
    <source>
        <dbReference type="ARBA" id="ARBA00022982"/>
    </source>
</evidence>
<name>A0A6U0VCI6_9STRA</name>
<keyword evidence="2" id="KW-0813">Transport</keyword>
<sequence>MSLRRTLLATSAVTLGMSSHAFLRPAAGMGTRFAGMIPRRMAAQETGAMRMSSSMADRVQENINSAPVFMYTFSTCPFCIKAKTLLDSLDAQYTEVQLDKLDEGNQIREEMRSLIGRTSVPAIWIKGEFVGGANDGPGVFPLHQQGKLVPLLKDAGAVA</sequence>
<dbReference type="Pfam" id="PF00462">
    <property type="entry name" value="Glutaredoxin"/>
    <property type="match status" value="1"/>
</dbReference>